<evidence type="ECO:0000256" key="1">
    <source>
        <dbReference type="ARBA" id="ARBA00010406"/>
    </source>
</evidence>
<dbReference type="InterPro" id="IPR039718">
    <property type="entry name" value="Rrm1"/>
</dbReference>
<dbReference type="InterPro" id="IPR008926">
    <property type="entry name" value="RNR_R1-su_N"/>
</dbReference>
<comment type="caution">
    <text evidence="8">The sequence shown here is derived from an EMBL/GenBank/DDBJ whole genome shotgun (WGS) entry which is preliminary data.</text>
</comment>
<protein>
    <recommendedName>
        <fullName evidence="2 6">Ribonucleoside-diphosphate reductase</fullName>
        <ecNumber evidence="2 6">1.17.4.1</ecNumber>
    </recommendedName>
</protein>
<dbReference type="CDD" id="cd01679">
    <property type="entry name" value="RNR_I"/>
    <property type="match status" value="1"/>
</dbReference>
<keyword evidence="9" id="KW-1185">Reference proteome</keyword>
<dbReference type="AlphaFoldDB" id="A0A918ENQ4"/>
<dbReference type="Pfam" id="PF00317">
    <property type="entry name" value="Ribonuc_red_lgN"/>
    <property type="match status" value="1"/>
</dbReference>
<dbReference type="GO" id="GO:0005524">
    <property type="term" value="F:ATP binding"/>
    <property type="evidence" value="ECO:0007669"/>
    <property type="project" value="InterPro"/>
</dbReference>
<dbReference type="GO" id="GO:0004748">
    <property type="term" value="F:ribonucleoside-diphosphate reductase activity, thioredoxin disulfide as acceptor"/>
    <property type="evidence" value="ECO:0007669"/>
    <property type="project" value="UniProtKB-EC"/>
</dbReference>
<reference evidence="8" key="2">
    <citation type="submission" date="2020-09" db="EMBL/GenBank/DDBJ databases">
        <authorList>
            <person name="Sun Q."/>
            <person name="Ohkuma M."/>
        </authorList>
    </citation>
    <scope>NUCLEOTIDE SEQUENCE</scope>
    <source>
        <strain evidence="8">JCM 3131</strain>
    </source>
</reference>
<proteinExistence type="inferred from homology"/>
<dbReference type="EMBL" id="BMQK01000001">
    <property type="protein sequence ID" value="GGQ42035.1"/>
    <property type="molecule type" value="Genomic_DNA"/>
</dbReference>
<dbReference type="PANTHER" id="PTHR11573">
    <property type="entry name" value="RIBONUCLEOSIDE-DIPHOSPHATE REDUCTASE LARGE CHAIN"/>
    <property type="match status" value="1"/>
</dbReference>
<reference evidence="8" key="1">
    <citation type="journal article" date="2014" name="Int. J. Syst. Evol. Microbiol.">
        <title>Complete genome sequence of Corynebacterium casei LMG S-19264T (=DSM 44701T), isolated from a smear-ripened cheese.</title>
        <authorList>
            <consortium name="US DOE Joint Genome Institute (JGI-PGF)"/>
            <person name="Walter F."/>
            <person name="Albersmeier A."/>
            <person name="Kalinowski J."/>
            <person name="Ruckert C."/>
        </authorList>
    </citation>
    <scope>NUCLEOTIDE SEQUENCE</scope>
    <source>
        <strain evidence="8">JCM 3131</strain>
    </source>
</reference>
<keyword evidence="3 6" id="KW-0560">Oxidoreductase</keyword>
<dbReference type="SUPFAM" id="SSF48168">
    <property type="entry name" value="R1 subunit of ribonucleotide reductase, N-terminal domain"/>
    <property type="match status" value="1"/>
</dbReference>
<dbReference type="PANTHER" id="PTHR11573:SF6">
    <property type="entry name" value="RIBONUCLEOSIDE-DIPHOSPHATE REDUCTASE LARGE SUBUNIT"/>
    <property type="match status" value="1"/>
</dbReference>
<evidence type="ECO:0000256" key="5">
    <source>
        <dbReference type="ARBA" id="ARBA00047754"/>
    </source>
</evidence>
<dbReference type="PROSITE" id="PS00089">
    <property type="entry name" value="RIBORED_LARGE"/>
    <property type="match status" value="1"/>
</dbReference>
<evidence type="ECO:0000259" key="7">
    <source>
        <dbReference type="PROSITE" id="PS00089"/>
    </source>
</evidence>
<dbReference type="NCBIfam" id="TIGR02506">
    <property type="entry name" value="NrdE_NrdA"/>
    <property type="match status" value="1"/>
</dbReference>
<dbReference type="SUPFAM" id="SSF51998">
    <property type="entry name" value="PFL-like glycyl radical enzymes"/>
    <property type="match status" value="1"/>
</dbReference>
<dbReference type="InterPro" id="IPR013509">
    <property type="entry name" value="RNR_lsu_N"/>
</dbReference>
<dbReference type="Proteomes" id="UP000620156">
    <property type="component" value="Unassembled WGS sequence"/>
</dbReference>
<dbReference type="PRINTS" id="PR01183">
    <property type="entry name" value="RIBORDTASEM1"/>
</dbReference>
<comment type="function">
    <text evidence="6">Provides the precursors necessary for DNA synthesis. Catalyzes the biosynthesis of deoxyribonucleotides from the corresponding ribonucleotides.</text>
</comment>
<comment type="catalytic activity">
    <reaction evidence="5 6">
        <text>a 2'-deoxyribonucleoside 5'-diphosphate + [thioredoxin]-disulfide + H2O = a ribonucleoside 5'-diphosphate + [thioredoxin]-dithiol</text>
        <dbReference type="Rhea" id="RHEA:23252"/>
        <dbReference type="Rhea" id="RHEA-COMP:10698"/>
        <dbReference type="Rhea" id="RHEA-COMP:10700"/>
        <dbReference type="ChEBI" id="CHEBI:15377"/>
        <dbReference type="ChEBI" id="CHEBI:29950"/>
        <dbReference type="ChEBI" id="CHEBI:50058"/>
        <dbReference type="ChEBI" id="CHEBI:57930"/>
        <dbReference type="ChEBI" id="CHEBI:73316"/>
        <dbReference type="EC" id="1.17.4.1"/>
    </reaction>
</comment>
<comment type="similarity">
    <text evidence="1 6">Belongs to the ribonucleoside diphosphate reductase large chain family.</text>
</comment>
<organism evidence="8 9">
    <name type="scientific">Streptomyces ruber</name>
    <dbReference type="NCBI Taxonomy" id="83378"/>
    <lineage>
        <taxon>Bacteria</taxon>
        <taxon>Bacillati</taxon>
        <taxon>Actinomycetota</taxon>
        <taxon>Actinomycetes</taxon>
        <taxon>Kitasatosporales</taxon>
        <taxon>Streptomycetaceae</taxon>
        <taxon>Streptomyces</taxon>
    </lineage>
</organism>
<keyword evidence="4 6" id="KW-0215">Deoxyribonucleotide synthesis</keyword>
<evidence type="ECO:0000313" key="8">
    <source>
        <dbReference type="EMBL" id="GGQ42035.1"/>
    </source>
</evidence>
<evidence type="ECO:0000256" key="6">
    <source>
        <dbReference type="RuleBase" id="RU003410"/>
    </source>
</evidence>
<evidence type="ECO:0000256" key="2">
    <source>
        <dbReference type="ARBA" id="ARBA00012274"/>
    </source>
</evidence>
<dbReference type="InterPro" id="IPR000788">
    <property type="entry name" value="RNR_lg_C"/>
</dbReference>
<accession>A0A918ENQ4</accession>
<evidence type="ECO:0000256" key="3">
    <source>
        <dbReference type="ARBA" id="ARBA00023002"/>
    </source>
</evidence>
<evidence type="ECO:0000256" key="4">
    <source>
        <dbReference type="ARBA" id="ARBA00023116"/>
    </source>
</evidence>
<dbReference type="Pfam" id="PF02867">
    <property type="entry name" value="Ribonuc_red_lgC"/>
    <property type="match status" value="1"/>
</dbReference>
<dbReference type="GO" id="GO:0005971">
    <property type="term" value="C:ribonucleoside-diphosphate reductase complex"/>
    <property type="evidence" value="ECO:0007669"/>
    <property type="project" value="TreeGrafter"/>
</dbReference>
<name>A0A918ENQ4_9ACTN</name>
<sequence length="876" mass="95542">MNPELSRNGVLVRVRPPEPALVESEYLPTARPAVRPGRHDVRASWNGPVDAQRAALPCPEARARAPAPLQGPVPSEGEPHVTIAPPDAAPVTTPESDGPGTALLRTLTELTADLPDADPGRVAAAALRGRSAHADEAELRELATEAAAGLISEDPAYSRLAARLLTLGLRAEAASQGVRSFSGSVATGHREGLVADRTAAFVSRHAARLDALVDAAVAEGADDRFGYFGLRTLHSRYLLRHPHTRRVIETPQHFLLRVAAGLAEDQTSAAVDDVAALYGLMSRLEYLPSSPTLFNSGTRHPQMSSCYLLDSPKDELDSLYERYLQVARLSKHAGGIGLAYSRVRSRGALIRGTNGHSNGIVPFLKTLDASVAAVNQGGRRKGAAAVYLETWHADLEEFLELRDNTGEDARRTHNLNLAHWIPDEFMRRVDADAPWSLFSPSDVPELVDLWGAEFDAAYRAAEEKGLARRTLPARELYGRMMRTLAQTGNGWMTFKDAANRTANQTAEPGHVVHSSNLCTEILEVTDDGETAVCNLGSVNLGAFVDPEAGEAGELDWERLDATVRTAVTFLDRVVDVNFYPTEQAARSNARWRPVGLGVMGLQDVFFRLRLPFDSPAARALSTRIAERIMLAAYEVSAGLAERHGPLPAWEKTRTARGVLHPDHYDADLTWPERWAALRERVAATGLRNSLLLAIAPTATIASIAGVYECIEPQVSNLFKRETLSGEFLQVNSYLVEDLKRLGVWDARTREALREASGSVQDFSWIPADVRALYRTAWEIPQRGLIDMAAARTPFLDQSQSLNLFMETPTIGKLSSMYAYAWRSGLKTTYYLRSRPATRIARAAQAQATVPVQQTAGPDSDAVACSLENPESCEACQ</sequence>
<feature type="domain" description="Ribonucleotide reductase large subunit" evidence="7">
    <location>
        <begin position="674"/>
        <end position="696"/>
    </location>
</feature>
<dbReference type="Gene3D" id="3.20.70.20">
    <property type="match status" value="1"/>
</dbReference>
<dbReference type="EC" id="1.17.4.1" evidence="2 6"/>
<gene>
    <name evidence="8" type="ORF">GCM10010145_08290</name>
</gene>
<dbReference type="GO" id="GO:0009263">
    <property type="term" value="P:deoxyribonucleotide biosynthetic process"/>
    <property type="evidence" value="ECO:0007669"/>
    <property type="project" value="UniProtKB-KW"/>
</dbReference>
<dbReference type="InterPro" id="IPR013346">
    <property type="entry name" value="NrdE_NrdA_C"/>
</dbReference>
<evidence type="ECO:0000313" key="9">
    <source>
        <dbReference type="Proteomes" id="UP000620156"/>
    </source>
</evidence>